<sequence>MQSRTDKNIPFLLENTPRQLLQNTHCVPPPPLSPLDLRRNVYIFHGGRWGAVCDDSWDNAAAQVVCSTFNRSGVATHGSKYGEATRKFWMDDVVCEGTETSLSQCIFSGWGTSDCEASEAAGAICQYGVNPLTVMKPAKSSLLSALDNGASLRLAGGKNNREGRVEIYHQEKWGSICPDGWTLYEAIAVCRHLALGYAAQALQTNVFGSSKVILSGVDCRGNETNLFMCDHQDLGDVTCPGDIAYIRPTRALAKLRPQTHYHHYQIHAHQLDTRTYIRI</sequence>
<gene>
    <name evidence="1" type="ORF">MSG28_014121</name>
</gene>
<accession>A0ACC0JFZ5</accession>
<name>A0ACC0JFZ5_CHOFU</name>
<evidence type="ECO:0000313" key="2">
    <source>
        <dbReference type="Proteomes" id="UP001064048"/>
    </source>
</evidence>
<comment type="caution">
    <text evidence="1">The sequence shown here is derived from an EMBL/GenBank/DDBJ whole genome shotgun (WGS) entry which is preliminary data.</text>
</comment>
<reference evidence="1 2" key="1">
    <citation type="journal article" date="2022" name="Genome Biol. Evol.">
        <title>The Spruce Budworm Genome: Reconstructing the Evolutionary History of Antifreeze Proteins.</title>
        <authorList>
            <person name="Beliveau C."/>
            <person name="Gagne P."/>
            <person name="Picq S."/>
            <person name="Vernygora O."/>
            <person name="Keeling C.I."/>
            <person name="Pinkney K."/>
            <person name="Doucet D."/>
            <person name="Wen F."/>
            <person name="Johnston J.S."/>
            <person name="Maaroufi H."/>
            <person name="Boyle B."/>
            <person name="Laroche J."/>
            <person name="Dewar K."/>
            <person name="Juretic N."/>
            <person name="Blackburn G."/>
            <person name="Nisole A."/>
            <person name="Brunet B."/>
            <person name="Brandao M."/>
            <person name="Lumley L."/>
            <person name="Duan J."/>
            <person name="Quan G."/>
            <person name="Lucarotti C.J."/>
            <person name="Roe A.D."/>
            <person name="Sperling F.A.H."/>
            <person name="Levesque R.C."/>
            <person name="Cusson M."/>
        </authorList>
    </citation>
    <scope>NUCLEOTIDE SEQUENCE [LARGE SCALE GENOMIC DNA]</scope>
    <source>
        <strain evidence="1">Glfc:IPQL:Cfum</strain>
    </source>
</reference>
<dbReference type="Proteomes" id="UP001064048">
    <property type="component" value="Chromosome 25"/>
</dbReference>
<proteinExistence type="predicted"/>
<evidence type="ECO:0000313" key="1">
    <source>
        <dbReference type="EMBL" id="KAI8423033.1"/>
    </source>
</evidence>
<protein>
    <submittedName>
        <fullName evidence="1">Uncharacterized protein</fullName>
    </submittedName>
</protein>
<keyword evidence="2" id="KW-1185">Reference proteome</keyword>
<organism evidence="1 2">
    <name type="scientific">Choristoneura fumiferana</name>
    <name type="common">Spruce budworm moth</name>
    <name type="synonym">Archips fumiferana</name>
    <dbReference type="NCBI Taxonomy" id="7141"/>
    <lineage>
        <taxon>Eukaryota</taxon>
        <taxon>Metazoa</taxon>
        <taxon>Ecdysozoa</taxon>
        <taxon>Arthropoda</taxon>
        <taxon>Hexapoda</taxon>
        <taxon>Insecta</taxon>
        <taxon>Pterygota</taxon>
        <taxon>Neoptera</taxon>
        <taxon>Endopterygota</taxon>
        <taxon>Lepidoptera</taxon>
        <taxon>Glossata</taxon>
        <taxon>Ditrysia</taxon>
        <taxon>Tortricoidea</taxon>
        <taxon>Tortricidae</taxon>
        <taxon>Tortricinae</taxon>
        <taxon>Choristoneura</taxon>
    </lineage>
</organism>
<dbReference type="EMBL" id="CM046125">
    <property type="protein sequence ID" value="KAI8423033.1"/>
    <property type="molecule type" value="Genomic_DNA"/>
</dbReference>